<feature type="compositionally biased region" description="Acidic residues" evidence="1">
    <location>
        <begin position="35"/>
        <end position="50"/>
    </location>
</feature>
<name>A0A9N8DGW5_9STRA</name>
<dbReference type="EMBL" id="CAICTM010000152">
    <property type="protein sequence ID" value="CAB9502997.1"/>
    <property type="molecule type" value="Genomic_DNA"/>
</dbReference>
<sequence>MSDEHTRRRRRRDDERIDFRLLTYFLYEKEQKETEETEEQAEEQEEEKEEQEEKAKEEGVQTAGRPPSSRTGGGTPFSQTTNDNTHSSTVAGVDDSDQNEEETPQNDGEFSEATTPTATDKELPDVLMVEFDGSASLYNRCKI</sequence>
<feature type="compositionally biased region" description="Polar residues" evidence="1">
    <location>
        <begin position="76"/>
        <end position="90"/>
    </location>
</feature>
<evidence type="ECO:0000256" key="1">
    <source>
        <dbReference type="SAM" id="MobiDB-lite"/>
    </source>
</evidence>
<organism evidence="2 3">
    <name type="scientific">Seminavis robusta</name>
    <dbReference type="NCBI Taxonomy" id="568900"/>
    <lineage>
        <taxon>Eukaryota</taxon>
        <taxon>Sar</taxon>
        <taxon>Stramenopiles</taxon>
        <taxon>Ochrophyta</taxon>
        <taxon>Bacillariophyta</taxon>
        <taxon>Bacillariophyceae</taxon>
        <taxon>Bacillariophycidae</taxon>
        <taxon>Naviculales</taxon>
        <taxon>Naviculaceae</taxon>
        <taxon>Seminavis</taxon>
    </lineage>
</organism>
<feature type="compositionally biased region" description="Basic and acidic residues" evidence="1">
    <location>
        <begin position="1"/>
        <end position="19"/>
    </location>
</feature>
<keyword evidence="3" id="KW-1185">Reference proteome</keyword>
<feature type="compositionally biased region" description="Acidic residues" evidence="1">
    <location>
        <begin position="94"/>
        <end position="104"/>
    </location>
</feature>
<reference evidence="2" key="1">
    <citation type="submission" date="2020-06" db="EMBL/GenBank/DDBJ databases">
        <authorList>
            <consortium name="Plant Systems Biology data submission"/>
        </authorList>
    </citation>
    <scope>NUCLEOTIDE SEQUENCE</scope>
    <source>
        <strain evidence="2">D6</strain>
    </source>
</reference>
<protein>
    <submittedName>
        <fullName evidence="2">Uncharacterized protein</fullName>
    </submittedName>
</protein>
<dbReference type="Proteomes" id="UP001153069">
    <property type="component" value="Unassembled WGS sequence"/>
</dbReference>
<feature type="compositionally biased region" description="Polar residues" evidence="1">
    <location>
        <begin position="105"/>
        <end position="118"/>
    </location>
</feature>
<evidence type="ECO:0000313" key="3">
    <source>
        <dbReference type="Proteomes" id="UP001153069"/>
    </source>
</evidence>
<evidence type="ECO:0000313" key="2">
    <source>
        <dbReference type="EMBL" id="CAB9502997.1"/>
    </source>
</evidence>
<comment type="caution">
    <text evidence="2">The sequence shown here is derived from an EMBL/GenBank/DDBJ whole genome shotgun (WGS) entry which is preliminary data.</text>
</comment>
<dbReference type="AlphaFoldDB" id="A0A9N8DGW5"/>
<accession>A0A9N8DGW5</accession>
<feature type="region of interest" description="Disordered" evidence="1">
    <location>
        <begin position="1"/>
        <end position="125"/>
    </location>
</feature>
<gene>
    <name evidence="2" type="ORF">SEMRO_153_G069660.2</name>
</gene>
<proteinExistence type="predicted"/>